<proteinExistence type="predicted"/>
<feature type="domain" description="C2 NT-type" evidence="2">
    <location>
        <begin position="8"/>
        <end position="166"/>
    </location>
</feature>
<dbReference type="PROSITE" id="PS51840">
    <property type="entry name" value="C2_NT"/>
    <property type="match status" value="1"/>
</dbReference>
<feature type="region of interest" description="Disordered" evidence="1">
    <location>
        <begin position="215"/>
        <end position="248"/>
    </location>
</feature>
<name>A0A2I0W8A0_9ASPA</name>
<protein>
    <recommendedName>
        <fullName evidence="2">C2 NT-type domain-containing protein</fullName>
    </recommendedName>
</protein>
<dbReference type="Proteomes" id="UP000233837">
    <property type="component" value="Unassembled WGS sequence"/>
</dbReference>
<dbReference type="PANTHER" id="PTHR31182:SF15">
    <property type="entry name" value="F26K24.5 PROTEIN"/>
    <property type="match status" value="1"/>
</dbReference>
<accession>A0A2I0W8A0</accession>
<dbReference type="Pfam" id="PF10358">
    <property type="entry name" value="NT-C2"/>
    <property type="match status" value="1"/>
</dbReference>
<evidence type="ECO:0000313" key="3">
    <source>
        <dbReference type="EMBL" id="PKU71898.1"/>
    </source>
</evidence>
<evidence type="ECO:0000313" key="4">
    <source>
        <dbReference type="Proteomes" id="UP000233837"/>
    </source>
</evidence>
<feature type="compositionally biased region" description="Basic and acidic residues" evidence="1">
    <location>
        <begin position="217"/>
        <end position="233"/>
    </location>
</feature>
<dbReference type="InterPro" id="IPR019448">
    <property type="entry name" value="NT-C2"/>
</dbReference>
<reference evidence="3 4" key="1">
    <citation type="journal article" date="2016" name="Sci. Rep.">
        <title>The Dendrobium catenatum Lindl. genome sequence provides insights into polysaccharide synthase, floral development and adaptive evolution.</title>
        <authorList>
            <person name="Zhang G.Q."/>
            <person name="Xu Q."/>
            <person name="Bian C."/>
            <person name="Tsai W.C."/>
            <person name="Yeh C.M."/>
            <person name="Liu K.W."/>
            <person name="Yoshida K."/>
            <person name="Zhang L.S."/>
            <person name="Chang S.B."/>
            <person name="Chen F."/>
            <person name="Shi Y."/>
            <person name="Su Y.Y."/>
            <person name="Zhang Y.Q."/>
            <person name="Chen L.J."/>
            <person name="Yin Y."/>
            <person name="Lin M."/>
            <person name="Huang H."/>
            <person name="Deng H."/>
            <person name="Wang Z.W."/>
            <person name="Zhu S.L."/>
            <person name="Zhao X."/>
            <person name="Deng C."/>
            <person name="Niu S.C."/>
            <person name="Huang J."/>
            <person name="Wang M."/>
            <person name="Liu G.H."/>
            <person name="Yang H.J."/>
            <person name="Xiao X.J."/>
            <person name="Hsiao Y.Y."/>
            <person name="Wu W.L."/>
            <person name="Chen Y.Y."/>
            <person name="Mitsuda N."/>
            <person name="Ohme-Takagi M."/>
            <person name="Luo Y.B."/>
            <person name="Van de Peer Y."/>
            <person name="Liu Z.J."/>
        </authorList>
    </citation>
    <scope>NUCLEOTIDE SEQUENCE [LARGE SCALE GENOMIC DNA]</scope>
    <source>
        <tissue evidence="3">The whole plant</tissue>
    </source>
</reference>
<dbReference type="AlphaFoldDB" id="A0A2I0W8A0"/>
<evidence type="ECO:0000259" key="2">
    <source>
        <dbReference type="PROSITE" id="PS51840"/>
    </source>
</evidence>
<organism evidence="3 4">
    <name type="scientific">Dendrobium catenatum</name>
    <dbReference type="NCBI Taxonomy" id="906689"/>
    <lineage>
        <taxon>Eukaryota</taxon>
        <taxon>Viridiplantae</taxon>
        <taxon>Streptophyta</taxon>
        <taxon>Embryophyta</taxon>
        <taxon>Tracheophyta</taxon>
        <taxon>Spermatophyta</taxon>
        <taxon>Magnoliopsida</taxon>
        <taxon>Liliopsida</taxon>
        <taxon>Asparagales</taxon>
        <taxon>Orchidaceae</taxon>
        <taxon>Epidendroideae</taxon>
        <taxon>Malaxideae</taxon>
        <taxon>Dendrobiinae</taxon>
        <taxon>Dendrobium</taxon>
    </lineage>
</organism>
<dbReference type="EMBL" id="KZ502850">
    <property type="protein sequence ID" value="PKU71898.1"/>
    <property type="molecule type" value="Genomic_DNA"/>
</dbReference>
<reference evidence="3 4" key="2">
    <citation type="journal article" date="2017" name="Nature">
        <title>The Apostasia genome and the evolution of orchids.</title>
        <authorList>
            <person name="Zhang G.Q."/>
            <person name="Liu K.W."/>
            <person name="Li Z."/>
            <person name="Lohaus R."/>
            <person name="Hsiao Y.Y."/>
            <person name="Niu S.C."/>
            <person name="Wang J.Y."/>
            <person name="Lin Y.C."/>
            <person name="Xu Q."/>
            <person name="Chen L.J."/>
            <person name="Yoshida K."/>
            <person name="Fujiwara S."/>
            <person name="Wang Z.W."/>
            <person name="Zhang Y.Q."/>
            <person name="Mitsuda N."/>
            <person name="Wang M."/>
            <person name="Liu G.H."/>
            <person name="Pecoraro L."/>
            <person name="Huang H.X."/>
            <person name="Xiao X.J."/>
            <person name="Lin M."/>
            <person name="Wu X.Y."/>
            <person name="Wu W.L."/>
            <person name="Chen Y.Y."/>
            <person name="Chang S.B."/>
            <person name="Sakamoto S."/>
            <person name="Ohme-Takagi M."/>
            <person name="Yagi M."/>
            <person name="Zeng S.J."/>
            <person name="Shen C.Y."/>
            <person name="Yeh C.M."/>
            <person name="Luo Y.B."/>
            <person name="Tsai W.C."/>
            <person name="Van de Peer Y."/>
            <person name="Liu Z.J."/>
        </authorList>
    </citation>
    <scope>NUCLEOTIDE SEQUENCE [LARGE SCALE GENOMIC DNA]</scope>
    <source>
        <tissue evidence="3">The whole plant</tissue>
    </source>
</reference>
<feature type="region of interest" description="Disordered" evidence="1">
    <location>
        <begin position="173"/>
        <end position="192"/>
    </location>
</feature>
<sequence length="807" mass="91032">MVARLMRWPWPTGSSKKFAVRLILRGIDGFPVDKELGAETRMKAEVRWKGKTRALRSLRSMKRNCTREDVMNGDGGKVEWNEEFESEVVLTAQRENGFNPWEIEIAVFCGLQPGNKNKTIVVGMTSLNLAEYASAPGEEFELNLPLLLCGSAESCPIIQLSLRLFELRPFPQQKEAVQKPATSPSSLGDKDELSSLKAGFRRVFREFMPGRKFRKTLRGDGSSDGKSSVRTEDSYYADTDSMEDDERDEEIEYCKDNSTTRKSFCYGTLAAANMLGVTIYNDIKMNDEHEDLIYYSHRRSDVDCSHVEEAIPSIPEKSPKRSILPWKKRKYSFRSPKAKGEPLLKKAYGEEGGDDIDYDRRLLTSSDESLSGKKSDDDGSAHHSSISDFGDDNFAVGSWDSKEIISRCGQMKLSTQVFFASIDQRSERAAGQSACTALVAVIADWFQSNQNIMPVKSQLDSLIREGSFEWRNLCKNQTYREQFPDKHFDLETILQAKIRPLSVVSGKSFIGFFRPDLCEDNRGFEFLHGAMSFDSIWEEISQVRSDCVFIVSWNDHFFVLKVERDAYYIIDTLGERLYEGCEQAYILKFDKSTTIHKLPSKKEISANGKEGSSCGEESECDRPEEEQQLVCNGKESCKEYIKSFLAAIPIRELQADAKKGLMASTPLHQRLQIEFHYTEASKDLSNFVAFPPLQSTGSNSLISWPAYPSPSTEQTLTNKISTPNKEFYLHVKTKRQIQQNQESTCLVELKSSKGFWNLSAGFHIGILEQEVEAAASAAAGKHQAVSSMDGLQLAISVASDKEKSRER</sequence>
<dbReference type="PANTHER" id="PTHR31182">
    <property type="entry name" value="C2 NT-TYPE DOMAIN-CONTAINING PROTEIN"/>
    <property type="match status" value="1"/>
</dbReference>
<gene>
    <name evidence="3" type="ORF">MA16_Dca021736</name>
</gene>
<evidence type="ECO:0000256" key="1">
    <source>
        <dbReference type="SAM" id="MobiDB-lite"/>
    </source>
</evidence>
<keyword evidence="4" id="KW-1185">Reference proteome</keyword>